<dbReference type="InterPro" id="IPR036380">
    <property type="entry name" value="Isochorismatase-like_sf"/>
</dbReference>
<dbReference type="InterPro" id="IPR050272">
    <property type="entry name" value="Isochorismatase-like_hydrls"/>
</dbReference>
<evidence type="ECO:0000259" key="3">
    <source>
        <dbReference type="Pfam" id="PF00857"/>
    </source>
</evidence>
<keyword evidence="2" id="KW-0378">Hydrolase</keyword>
<evidence type="ECO:0000256" key="2">
    <source>
        <dbReference type="ARBA" id="ARBA00022801"/>
    </source>
</evidence>
<gene>
    <name evidence="4" type="ORF">GCM10009001_28320</name>
</gene>
<accession>A0ABP3RGY5</accession>
<evidence type="ECO:0000313" key="4">
    <source>
        <dbReference type="EMBL" id="GAA0609174.1"/>
    </source>
</evidence>
<dbReference type="PANTHER" id="PTHR43540:SF6">
    <property type="entry name" value="ISOCHORISMATASE-LIKE DOMAIN-CONTAINING PROTEIN"/>
    <property type="match status" value="1"/>
</dbReference>
<comment type="caution">
    <text evidence="4">The sequence shown here is derived from an EMBL/GenBank/DDBJ whole genome shotgun (WGS) entry which is preliminary data.</text>
</comment>
<feature type="domain" description="Isochorismatase-like" evidence="3">
    <location>
        <begin position="9"/>
        <end position="172"/>
    </location>
</feature>
<sequence length="225" mass="25618">MTKLETTKTALVLIDVQKESEFGIKGIEEAVDNTKELIVQCRKLGIPVIYTRQINREDRIGLSNGEPLTDEGKPIFYNNGTDAADIVDKIKPGKQDIVIDKYRWSSFYDTSLDLMLKSMGIKHLIIGGFVTDGCLMTTVFDAYFRDYQVNLVKDICGATNEGAHISSILIMANWIYDLAIYDTAEMLNRLSGEPYNCWQSDYPDQLQFTPENMRQIFDKLNIKSF</sequence>
<dbReference type="PANTHER" id="PTHR43540">
    <property type="entry name" value="PEROXYUREIDOACRYLATE/UREIDOACRYLATE AMIDOHYDROLASE-RELATED"/>
    <property type="match status" value="1"/>
</dbReference>
<dbReference type="Pfam" id="PF00857">
    <property type="entry name" value="Isochorismatase"/>
    <property type="match status" value="1"/>
</dbReference>
<protein>
    <recommendedName>
        <fullName evidence="3">Isochorismatase-like domain-containing protein</fullName>
    </recommendedName>
</protein>
<name>A0ABP3RGY5_9BACI</name>
<dbReference type="CDD" id="cd00431">
    <property type="entry name" value="cysteine_hydrolases"/>
    <property type="match status" value="1"/>
</dbReference>
<dbReference type="InterPro" id="IPR000868">
    <property type="entry name" value="Isochorismatase-like_dom"/>
</dbReference>
<dbReference type="SUPFAM" id="SSF52499">
    <property type="entry name" value="Isochorismatase-like hydrolases"/>
    <property type="match status" value="1"/>
</dbReference>
<reference evidence="5" key="1">
    <citation type="journal article" date="2019" name="Int. J. Syst. Evol. Microbiol.">
        <title>The Global Catalogue of Microorganisms (GCM) 10K type strain sequencing project: providing services to taxonomists for standard genome sequencing and annotation.</title>
        <authorList>
            <consortium name="The Broad Institute Genomics Platform"/>
            <consortium name="The Broad Institute Genome Sequencing Center for Infectious Disease"/>
            <person name="Wu L."/>
            <person name="Ma J."/>
        </authorList>
    </citation>
    <scope>NUCLEOTIDE SEQUENCE [LARGE SCALE GENOMIC DNA]</scope>
    <source>
        <strain evidence="5">JCM 15395</strain>
    </source>
</reference>
<evidence type="ECO:0000313" key="5">
    <source>
        <dbReference type="Proteomes" id="UP001500866"/>
    </source>
</evidence>
<keyword evidence="5" id="KW-1185">Reference proteome</keyword>
<dbReference type="Proteomes" id="UP001500866">
    <property type="component" value="Unassembled WGS sequence"/>
</dbReference>
<dbReference type="Gene3D" id="3.40.50.850">
    <property type="entry name" value="Isochorismatase-like"/>
    <property type="match status" value="1"/>
</dbReference>
<comment type="similarity">
    <text evidence="1">Belongs to the isochorismatase family.</text>
</comment>
<evidence type="ECO:0000256" key="1">
    <source>
        <dbReference type="ARBA" id="ARBA00006336"/>
    </source>
</evidence>
<proteinExistence type="inferred from homology"/>
<dbReference type="RefSeq" id="WP_343814458.1">
    <property type="nucleotide sequence ID" value="NZ_BAAADS010000018.1"/>
</dbReference>
<organism evidence="4 5">
    <name type="scientific">Virgibacillus siamensis</name>
    <dbReference type="NCBI Taxonomy" id="480071"/>
    <lineage>
        <taxon>Bacteria</taxon>
        <taxon>Bacillati</taxon>
        <taxon>Bacillota</taxon>
        <taxon>Bacilli</taxon>
        <taxon>Bacillales</taxon>
        <taxon>Bacillaceae</taxon>
        <taxon>Virgibacillus</taxon>
    </lineage>
</organism>
<dbReference type="EMBL" id="BAAADS010000018">
    <property type="protein sequence ID" value="GAA0609174.1"/>
    <property type="molecule type" value="Genomic_DNA"/>
</dbReference>